<dbReference type="InterPro" id="IPR043429">
    <property type="entry name" value="ArtM/GltK/GlnP/TcyL/YhdX-like"/>
</dbReference>
<organism evidence="10">
    <name type="scientific">Methyloraptor flagellatus</name>
    <dbReference type="NCBI Taxonomy" id="3162530"/>
    <lineage>
        <taxon>Bacteria</taxon>
        <taxon>Pseudomonadati</taxon>
        <taxon>Pseudomonadota</taxon>
        <taxon>Alphaproteobacteria</taxon>
        <taxon>Hyphomicrobiales</taxon>
        <taxon>Ancalomicrobiaceae</taxon>
        <taxon>Methyloraptor</taxon>
    </lineage>
</organism>
<dbReference type="PROSITE" id="PS50928">
    <property type="entry name" value="ABC_TM1"/>
    <property type="match status" value="1"/>
</dbReference>
<feature type="transmembrane region" description="Helical" evidence="8">
    <location>
        <begin position="137"/>
        <end position="157"/>
    </location>
</feature>
<evidence type="ECO:0000256" key="7">
    <source>
        <dbReference type="ARBA" id="ARBA00023136"/>
    </source>
</evidence>
<keyword evidence="7 8" id="KW-0472">Membrane</keyword>
<evidence type="ECO:0000256" key="5">
    <source>
        <dbReference type="ARBA" id="ARBA00022692"/>
    </source>
</evidence>
<dbReference type="InterPro" id="IPR035906">
    <property type="entry name" value="MetI-like_sf"/>
</dbReference>
<dbReference type="GO" id="GO:0022857">
    <property type="term" value="F:transmembrane transporter activity"/>
    <property type="evidence" value="ECO:0007669"/>
    <property type="project" value="InterPro"/>
</dbReference>
<name>A0AAU7XFH9_9HYPH</name>
<dbReference type="PANTHER" id="PTHR30614">
    <property type="entry name" value="MEMBRANE COMPONENT OF AMINO ACID ABC TRANSPORTER"/>
    <property type="match status" value="1"/>
</dbReference>
<evidence type="ECO:0000259" key="9">
    <source>
        <dbReference type="PROSITE" id="PS50928"/>
    </source>
</evidence>
<protein>
    <submittedName>
        <fullName evidence="10">Amino acid ABC transporter permease</fullName>
    </submittedName>
</protein>
<dbReference type="Pfam" id="PF00528">
    <property type="entry name" value="BPD_transp_1"/>
    <property type="match status" value="1"/>
</dbReference>
<dbReference type="NCBIfam" id="TIGR01726">
    <property type="entry name" value="HEQRo_perm_3TM"/>
    <property type="match status" value="1"/>
</dbReference>
<proteinExistence type="inferred from homology"/>
<comment type="subcellular location">
    <subcellularLocation>
        <location evidence="1">Cell inner membrane</location>
        <topology evidence="1">Multi-pass membrane protein</topology>
    </subcellularLocation>
    <subcellularLocation>
        <location evidence="8">Cell membrane</location>
        <topology evidence="8">Multi-pass membrane protein</topology>
    </subcellularLocation>
</comment>
<dbReference type="PANTHER" id="PTHR30614:SF41">
    <property type="entry name" value="INNER MEMBRANE AMINO-ACID ABC TRANSPORTER PERMEASE PROTEIN YHDY"/>
    <property type="match status" value="1"/>
</dbReference>
<feature type="transmembrane region" description="Helical" evidence="8">
    <location>
        <begin position="201"/>
        <end position="222"/>
    </location>
</feature>
<gene>
    <name evidence="10" type="ORF">ABS361_07725</name>
</gene>
<evidence type="ECO:0000256" key="3">
    <source>
        <dbReference type="ARBA" id="ARBA00022448"/>
    </source>
</evidence>
<evidence type="ECO:0000313" key="10">
    <source>
        <dbReference type="EMBL" id="XBY46848.1"/>
    </source>
</evidence>
<keyword evidence="4" id="KW-1003">Cell membrane</keyword>
<dbReference type="GO" id="GO:0043190">
    <property type="term" value="C:ATP-binding cassette (ABC) transporter complex"/>
    <property type="evidence" value="ECO:0007669"/>
    <property type="project" value="InterPro"/>
</dbReference>
<dbReference type="AlphaFoldDB" id="A0AAU7XFH9"/>
<dbReference type="CDD" id="cd06261">
    <property type="entry name" value="TM_PBP2"/>
    <property type="match status" value="1"/>
</dbReference>
<keyword evidence="3 8" id="KW-0813">Transport</keyword>
<sequence>MRSDALLGFVRREMLQASPPPRSVVGPVAWMRKNLFATPLDTVLTVIGAALFAWVVWTLVDFAILRAIWTGTSGEACRKPGAGACWPYVQAYWKQFVFGRYPEIERWRPTLVFALFAVLLVPLMIPKVPFKRLNAILFFLVFPVVATILLSGGFGLVHVETTLWGGLLVTLIVAVTGIVASLPLGVLLALGRRSKLPVIRLLSIIFIEFWRGVPLITVLFMASNMLPLFMPQGVEVDKLVRPLVGVSLFTAAYLAEVIRGGLQAIPKGQYEGAMALGLSYWKMMGLVVMPQALKLVIPGIVNSFISLFKDTTLVLIVSIFDLLGMIQSSRTDPNWFAPSTVTTGYLVAALTFFVFCFGMSRYSQWMERRLNTGHKR</sequence>
<dbReference type="RefSeq" id="WP_407051935.1">
    <property type="nucleotide sequence ID" value="NZ_CP158568.1"/>
</dbReference>
<dbReference type="KEGG" id="mflg:ABS361_07725"/>
<keyword evidence="5 8" id="KW-0812">Transmembrane</keyword>
<feature type="transmembrane region" description="Helical" evidence="8">
    <location>
        <begin position="40"/>
        <end position="60"/>
    </location>
</feature>
<feature type="transmembrane region" description="Helical" evidence="8">
    <location>
        <begin position="107"/>
        <end position="125"/>
    </location>
</feature>
<dbReference type="SUPFAM" id="SSF161098">
    <property type="entry name" value="MetI-like"/>
    <property type="match status" value="1"/>
</dbReference>
<feature type="transmembrane region" description="Helical" evidence="8">
    <location>
        <begin position="335"/>
        <end position="359"/>
    </location>
</feature>
<feature type="domain" description="ABC transmembrane type-1" evidence="9">
    <location>
        <begin position="167"/>
        <end position="358"/>
    </location>
</feature>
<evidence type="ECO:0000256" key="6">
    <source>
        <dbReference type="ARBA" id="ARBA00022989"/>
    </source>
</evidence>
<feature type="transmembrane region" description="Helical" evidence="8">
    <location>
        <begin position="242"/>
        <end position="262"/>
    </location>
</feature>
<comment type="similarity">
    <text evidence="2">Belongs to the binding-protein-dependent transport system permease family. HisMQ subfamily.</text>
</comment>
<dbReference type="InterPro" id="IPR010065">
    <property type="entry name" value="AA_ABC_transptr_permease_3TM"/>
</dbReference>
<dbReference type="Gene3D" id="1.10.3720.10">
    <property type="entry name" value="MetI-like"/>
    <property type="match status" value="1"/>
</dbReference>
<reference evidence="10" key="1">
    <citation type="submission" date="2024-06" db="EMBL/GenBank/DDBJ databases">
        <title>Methylostella associata gen. nov., sp. nov., a novel Ancalomicrobiaceae-affiliated facultatively methylotrophic bacteria that feed on methanotrophs of the genus Methylococcus.</title>
        <authorList>
            <person name="Saltykova V."/>
            <person name="Danilova O.V."/>
            <person name="Oshkin I.Y."/>
            <person name="Belova S.E."/>
            <person name="Pimenov N.V."/>
            <person name="Dedysh S.N."/>
        </authorList>
    </citation>
    <scope>NUCLEOTIDE SEQUENCE</scope>
    <source>
        <strain evidence="10">S20</strain>
    </source>
</reference>
<evidence type="ECO:0000256" key="8">
    <source>
        <dbReference type="RuleBase" id="RU363032"/>
    </source>
</evidence>
<evidence type="ECO:0000256" key="1">
    <source>
        <dbReference type="ARBA" id="ARBA00004429"/>
    </source>
</evidence>
<dbReference type="InterPro" id="IPR000515">
    <property type="entry name" value="MetI-like"/>
</dbReference>
<evidence type="ECO:0000256" key="4">
    <source>
        <dbReference type="ARBA" id="ARBA00022475"/>
    </source>
</evidence>
<evidence type="ECO:0000256" key="2">
    <source>
        <dbReference type="ARBA" id="ARBA00010072"/>
    </source>
</evidence>
<feature type="transmembrane region" description="Helical" evidence="8">
    <location>
        <begin position="163"/>
        <end position="189"/>
    </location>
</feature>
<keyword evidence="6 8" id="KW-1133">Transmembrane helix</keyword>
<feature type="transmembrane region" description="Helical" evidence="8">
    <location>
        <begin position="283"/>
        <end position="305"/>
    </location>
</feature>
<dbReference type="EMBL" id="CP158568">
    <property type="protein sequence ID" value="XBY46848.1"/>
    <property type="molecule type" value="Genomic_DNA"/>
</dbReference>
<dbReference type="GO" id="GO:0006865">
    <property type="term" value="P:amino acid transport"/>
    <property type="evidence" value="ECO:0007669"/>
    <property type="project" value="TreeGrafter"/>
</dbReference>
<accession>A0AAU7XFH9</accession>